<accession>A0A8J3BDN8</accession>
<sequence length="231" mass="26155">MIRRIPAHERYRYETDWLQTYWLFSFDHYYDPNNVSFGPLRVFNDDVIAPRSGFPMHPHLEMEIVTYVLQGELTHEDSLGNRGVLSAGDVQRMSAGTGIVHSEWNHGDEPVHLLQIWVLPERRGIAPGYEQRSFSREARTNRLLPVVSGQGHDGALRIHQDAVFYVSRLEAGHRVTHVLAPGRRAFFYVIEGGADLNGVAMATGDQARIENEETLSIAAREASELILIDLP</sequence>
<dbReference type="InterPro" id="IPR011051">
    <property type="entry name" value="RmlC_Cupin_sf"/>
</dbReference>
<dbReference type="InterPro" id="IPR014710">
    <property type="entry name" value="RmlC-like_jellyroll"/>
</dbReference>
<evidence type="ECO:0000256" key="1">
    <source>
        <dbReference type="ARBA" id="ARBA00008416"/>
    </source>
</evidence>
<dbReference type="PIRSF" id="PIRSF006232">
    <property type="entry name" value="Pirin"/>
    <property type="match status" value="1"/>
</dbReference>
<comment type="similarity">
    <text evidence="1 3">Belongs to the pirin family.</text>
</comment>
<dbReference type="PANTHER" id="PTHR43212">
    <property type="entry name" value="QUERCETIN 2,3-DIOXYGENASE"/>
    <property type="match status" value="1"/>
</dbReference>
<dbReference type="CDD" id="cd02910">
    <property type="entry name" value="cupin_Yhhw_N"/>
    <property type="match status" value="1"/>
</dbReference>
<comment type="cofactor">
    <cofactor evidence="2">
        <name>Fe cation</name>
        <dbReference type="ChEBI" id="CHEBI:24875"/>
    </cofactor>
    <text evidence="2">Binds 1 Fe cation per subunit.</text>
</comment>
<evidence type="ECO:0000259" key="4">
    <source>
        <dbReference type="Pfam" id="PF02678"/>
    </source>
</evidence>
<name>A0A8J3BDN8_9BACI</name>
<evidence type="ECO:0000259" key="5">
    <source>
        <dbReference type="Pfam" id="PF17954"/>
    </source>
</evidence>
<evidence type="ECO:0000313" key="7">
    <source>
        <dbReference type="Proteomes" id="UP000637720"/>
    </source>
</evidence>
<dbReference type="GO" id="GO:0046872">
    <property type="term" value="F:metal ion binding"/>
    <property type="evidence" value="ECO:0007669"/>
    <property type="project" value="UniProtKB-KW"/>
</dbReference>
<dbReference type="Gene3D" id="2.60.120.10">
    <property type="entry name" value="Jelly Rolls"/>
    <property type="match status" value="2"/>
</dbReference>
<dbReference type="AlphaFoldDB" id="A0A8J3BDN8"/>
<dbReference type="SUPFAM" id="SSF51182">
    <property type="entry name" value="RmlC-like cupins"/>
    <property type="match status" value="1"/>
</dbReference>
<feature type="binding site" evidence="2">
    <location>
        <position position="103"/>
    </location>
    <ligand>
        <name>Fe cation</name>
        <dbReference type="ChEBI" id="CHEBI:24875"/>
    </ligand>
</feature>
<dbReference type="InterPro" id="IPR003829">
    <property type="entry name" value="Pirin_N_dom"/>
</dbReference>
<dbReference type="EMBL" id="BMOF01000053">
    <property type="protein sequence ID" value="GGK06348.1"/>
    <property type="molecule type" value="Genomic_DNA"/>
</dbReference>
<dbReference type="InterPro" id="IPR012093">
    <property type="entry name" value="Pirin"/>
</dbReference>
<dbReference type="Pfam" id="PF17954">
    <property type="entry name" value="Pirin_C_2"/>
    <property type="match status" value="1"/>
</dbReference>
<feature type="domain" description="Pirin N-terminal" evidence="4">
    <location>
        <begin position="12"/>
        <end position="118"/>
    </location>
</feature>
<gene>
    <name evidence="6" type="ORF">GCM10007043_20480</name>
</gene>
<protein>
    <submittedName>
        <fullName evidence="6">Quercetin 2,3-dioxygenase</fullName>
    </submittedName>
</protein>
<dbReference type="Proteomes" id="UP000637720">
    <property type="component" value="Unassembled WGS sequence"/>
</dbReference>
<feature type="binding site" evidence="2">
    <location>
        <position position="101"/>
    </location>
    <ligand>
        <name>Fe cation</name>
        <dbReference type="ChEBI" id="CHEBI:24875"/>
    </ligand>
</feature>
<keyword evidence="2" id="KW-0479">Metal-binding</keyword>
<dbReference type="Pfam" id="PF02678">
    <property type="entry name" value="Pirin"/>
    <property type="match status" value="1"/>
</dbReference>
<evidence type="ECO:0000256" key="2">
    <source>
        <dbReference type="PIRSR" id="PIRSR006232-1"/>
    </source>
</evidence>
<evidence type="ECO:0000256" key="3">
    <source>
        <dbReference type="RuleBase" id="RU003457"/>
    </source>
</evidence>
<feature type="binding site" evidence="2">
    <location>
        <position position="57"/>
    </location>
    <ligand>
        <name>Fe cation</name>
        <dbReference type="ChEBI" id="CHEBI:24875"/>
    </ligand>
</feature>
<feature type="domain" description="Quercetin 2,3-dioxygenase C-terminal cupin" evidence="5">
    <location>
        <begin position="146"/>
        <end position="230"/>
    </location>
</feature>
<comment type="caution">
    <text evidence="6">The sequence shown here is derived from an EMBL/GenBank/DDBJ whole genome shotgun (WGS) entry which is preliminary data.</text>
</comment>
<dbReference type="PANTHER" id="PTHR43212:SF3">
    <property type="entry name" value="QUERCETIN 2,3-DIOXYGENASE"/>
    <property type="match status" value="1"/>
</dbReference>
<proteinExistence type="inferred from homology"/>
<dbReference type="InterPro" id="IPR041602">
    <property type="entry name" value="Quercetinase_C"/>
</dbReference>
<dbReference type="RefSeq" id="WP_054669750.1">
    <property type="nucleotide sequence ID" value="NZ_BMOF01000053.1"/>
</dbReference>
<keyword evidence="2" id="KW-0408">Iron</keyword>
<keyword evidence="7" id="KW-1185">Reference proteome</keyword>
<feature type="binding site" evidence="2">
    <location>
        <position position="59"/>
    </location>
    <ligand>
        <name>Fe cation</name>
        <dbReference type="ChEBI" id="CHEBI:24875"/>
    </ligand>
</feature>
<organism evidence="6 7">
    <name type="scientific">Calditerricola satsumensis</name>
    <dbReference type="NCBI Taxonomy" id="373054"/>
    <lineage>
        <taxon>Bacteria</taxon>
        <taxon>Bacillati</taxon>
        <taxon>Bacillota</taxon>
        <taxon>Bacilli</taxon>
        <taxon>Bacillales</taxon>
        <taxon>Bacillaceae</taxon>
        <taxon>Calditerricola</taxon>
    </lineage>
</organism>
<evidence type="ECO:0000313" key="6">
    <source>
        <dbReference type="EMBL" id="GGK06348.1"/>
    </source>
</evidence>
<reference evidence="6" key="2">
    <citation type="submission" date="2020-09" db="EMBL/GenBank/DDBJ databases">
        <authorList>
            <person name="Sun Q."/>
            <person name="Ohkuma M."/>
        </authorList>
    </citation>
    <scope>NUCLEOTIDE SEQUENCE</scope>
    <source>
        <strain evidence="6">JCM 14719</strain>
    </source>
</reference>
<reference evidence="6" key="1">
    <citation type="journal article" date="2014" name="Int. J. Syst. Evol. Microbiol.">
        <title>Complete genome sequence of Corynebacterium casei LMG S-19264T (=DSM 44701T), isolated from a smear-ripened cheese.</title>
        <authorList>
            <consortium name="US DOE Joint Genome Institute (JGI-PGF)"/>
            <person name="Walter F."/>
            <person name="Albersmeier A."/>
            <person name="Kalinowski J."/>
            <person name="Ruckert C."/>
        </authorList>
    </citation>
    <scope>NUCLEOTIDE SEQUENCE</scope>
    <source>
        <strain evidence="6">JCM 14719</strain>
    </source>
</reference>